<dbReference type="PANTHER" id="PTHR43229:SF2">
    <property type="entry name" value="NODULATION PROTEIN J"/>
    <property type="match status" value="1"/>
</dbReference>
<dbReference type="PROSITE" id="PS51012">
    <property type="entry name" value="ABC_TM2"/>
    <property type="match status" value="1"/>
</dbReference>
<feature type="transmembrane region" description="Helical" evidence="5">
    <location>
        <begin position="61"/>
        <end position="87"/>
    </location>
</feature>
<dbReference type="RefSeq" id="WP_138198191.1">
    <property type="nucleotide sequence ID" value="NZ_VCIW01000037.1"/>
</dbReference>
<dbReference type="InterPro" id="IPR000412">
    <property type="entry name" value="ABC_2_transport"/>
</dbReference>
<evidence type="ECO:0000313" key="7">
    <source>
        <dbReference type="EMBL" id="TLS48399.1"/>
    </source>
</evidence>
<dbReference type="AlphaFoldDB" id="A0A5R9G075"/>
<comment type="similarity">
    <text evidence="5">Belongs to the ABC-2 integral membrane protein family.</text>
</comment>
<comment type="subcellular location">
    <subcellularLocation>
        <location evidence="5">Cell membrane</location>
        <topology evidence="5">Multi-pass membrane protein</topology>
    </subcellularLocation>
    <subcellularLocation>
        <location evidence="1">Membrane</location>
        <topology evidence="1">Multi-pass membrane protein</topology>
    </subcellularLocation>
</comment>
<keyword evidence="5" id="KW-0813">Transport</keyword>
<protein>
    <recommendedName>
        <fullName evidence="5">Transport permease protein</fullName>
    </recommendedName>
</protein>
<feature type="domain" description="ABC transmembrane type-2" evidence="6">
    <location>
        <begin position="31"/>
        <end position="257"/>
    </location>
</feature>
<comment type="caution">
    <text evidence="7">The sequence shown here is derived from an EMBL/GenBank/DDBJ whole genome shotgun (WGS) entry which is preliminary data.</text>
</comment>
<dbReference type="EMBL" id="VCIW01000037">
    <property type="protein sequence ID" value="TLS48399.1"/>
    <property type="molecule type" value="Genomic_DNA"/>
</dbReference>
<feature type="transmembrane region" description="Helical" evidence="5">
    <location>
        <begin position="235"/>
        <end position="255"/>
    </location>
</feature>
<keyword evidence="8" id="KW-1185">Reference proteome</keyword>
<feature type="transmembrane region" description="Helical" evidence="5">
    <location>
        <begin position="144"/>
        <end position="168"/>
    </location>
</feature>
<feature type="transmembrane region" description="Helical" evidence="5">
    <location>
        <begin position="175"/>
        <end position="193"/>
    </location>
</feature>
<evidence type="ECO:0000259" key="6">
    <source>
        <dbReference type="PROSITE" id="PS51012"/>
    </source>
</evidence>
<feature type="transmembrane region" description="Helical" evidence="5">
    <location>
        <begin position="33"/>
        <end position="55"/>
    </location>
</feature>
<keyword evidence="5" id="KW-1003">Cell membrane</keyword>
<keyword evidence="4 5" id="KW-0472">Membrane</keyword>
<dbReference type="InterPro" id="IPR047817">
    <property type="entry name" value="ABC2_TM_bact-type"/>
</dbReference>
<dbReference type="InterPro" id="IPR013525">
    <property type="entry name" value="ABC2_TM"/>
</dbReference>
<evidence type="ECO:0000256" key="2">
    <source>
        <dbReference type="ARBA" id="ARBA00022692"/>
    </source>
</evidence>
<reference evidence="7 8" key="1">
    <citation type="submission" date="2019-05" db="EMBL/GenBank/DDBJ databases">
        <authorList>
            <person name="Narsing Rao M.P."/>
            <person name="Li W.J."/>
        </authorList>
    </citation>
    <scope>NUCLEOTIDE SEQUENCE [LARGE SCALE GENOMIC DNA]</scope>
    <source>
        <strain evidence="7 8">SYSU_K30003</strain>
    </source>
</reference>
<evidence type="ECO:0000256" key="4">
    <source>
        <dbReference type="ARBA" id="ARBA00023136"/>
    </source>
</evidence>
<keyword evidence="2 5" id="KW-0812">Transmembrane</keyword>
<dbReference type="PANTHER" id="PTHR43229">
    <property type="entry name" value="NODULATION PROTEIN J"/>
    <property type="match status" value="1"/>
</dbReference>
<dbReference type="Pfam" id="PF01061">
    <property type="entry name" value="ABC2_membrane"/>
    <property type="match status" value="1"/>
</dbReference>
<dbReference type="InterPro" id="IPR051784">
    <property type="entry name" value="Nod_factor_ABC_transporter"/>
</dbReference>
<proteinExistence type="inferred from homology"/>
<evidence type="ECO:0000256" key="3">
    <source>
        <dbReference type="ARBA" id="ARBA00022989"/>
    </source>
</evidence>
<organism evidence="7 8">
    <name type="scientific">Paenibacillus antri</name>
    <dbReference type="NCBI Taxonomy" id="2582848"/>
    <lineage>
        <taxon>Bacteria</taxon>
        <taxon>Bacillati</taxon>
        <taxon>Bacillota</taxon>
        <taxon>Bacilli</taxon>
        <taxon>Bacillales</taxon>
        <taxon>Paenibacillaceae</taxon>
        <taxon>Paenibacillus</taxon>
    </lineage>
</organism>
<gene>
    <name evidence="7" type="ORF">FE782_30795</name>
</gene>
<feature type="transmembrane region" description="Helical" evidence="5">
    <location>
        <begin position="108"/>
        <end position="132"/>
    </location>
</feature>
<dbReference type="Proteomes" id="UP000309676">
    <property type="component" value="Unassembled WGS sequence"/>
</dbReference>
<dbReference type="PIRSF" id="PIRSF006648">
    <property type="entry name" value="DrrB"/>
    <property type="match status" value="1"/>
</dbReference>
<dbReference type="OrthoDB" id="670210at2"/>
<dbReference type="GO" id="GO:0043190">
    <property type="term" value="C:ATP-binding cassette (ABC) transporter complex"/>
    <property type="evidence" value="ECO:0007669"/>
    <property type="project" value="InterPro"/>
</dbReference>
<sequence length="258" mass="27543">MTTLFSGWAQTLQDGWTLFLRLTRHTLRNPETLLVGILLPVILMLMFVFVFGGAIATGTEYVNYVVPGIIVTCVGYGTSMTATSVNLDMTGGMYERLRAMPVRPVSLLLGHVANSLVRNGIGAVLVFLVALAVGFRPSAGWAEWLGVALFLGLFFLAVCWLAILFGLLAGSAETAGAFAFVIMFLPYVSSAFVPTETMPSWLRAFAEYQPVTPLIETLRGLLVGGGAAGSDATAAAAWFGILLLASFAAAAYVFARKR</sequence>
<accession>A0A5R9G075</accession>
<keyword evidence="3 5" id="KW-1133">Transmembrane helix</keyword>
<evidence type="ECO:0000313" key="8">
    <source>
        <dbReference type="Proteomes" id="UP000309676"/>
    </source>
</evidence>
<evidence type="ECO:0000256" key="5">
    <source>
        <dbReference type="RuleBase" id="RU361157"/>
    </source>
</evidence>
<dbReference type="GO" id="GO:0140359">
    <property type="term" value="F:ABC-type transporter activity"/>
    <property type="evidence" value="ECO:0007669"/>
    <property type="project" value="InterPro"/>
</dbReference>
<evidence type="ECO:0000256" key="1">
    <source>
        <dbReference type="ARBA" id="ARBA00004141"/>
    </source>
</evidence>
<name>A0A5R9G075_9BACL</name>